<dbReference type="InterPro" id="IPR036568">
    <property type="entry name" value="GGCT-like_sf"/>
</dbReference>
<dbReference type="PANTHER" id="PTHR12192">
    <property type="entry name" value="CATION TRANSPORT PROTEIN CHAC-RELATED"/>
    <property type="match status" value="1"/>
</dbReference>
<dbReference type="InterPro" id="IPR013024">
    <property type="entry name" value="GGCT-like"/>
</dbReference>
<evidence type="ECO:0000256" key="2">
    <source>
        <dbReference type="ARBA" id="ARBA00023239"/>
    </source>
</evidence>
<proteinExistence type="predicted"/>
<sequence length="181" mass="20202">MEAPDDGQMWVFGYGSLMWRPGFVHVEEAPARLNGLHRSLCVLSHVHRGTPEAPGLVLGLDRGGSCRGLAFRVPREEEENTLAYLRAREQPTMVYKEVRRKVLLLDGSRRAVRALCYVVDRAHGQYAGVLPMETQIELVRRSRGQSGPNAEYVLSTIAHLRQMEIHDPSLERLSMGLGAGS</sequence>
<dbReference type="PATRIC" id="fig|631454.5.peg.891"/>
<evidence type="ECO:0000256" key="1">
    <source>
        <dbReference type="ARBA" id="ARBA00012344"/>
    </source>
</evidence>
<dbReference type="Gene3D" id="3.10.490.10">
    <property type="entry name" value="Gamma-glutamyl cyclotransferase-like"/>
    <property type="match status" value="1"/>
</dbReference>
<dbReference type="AlphaFoldDB" id="V4RMB4"/>
<dbReference type="Pfam" id="PF04752">
    <property type="entry name" value="ChaC"/>
    <property type="match status" value="1"/>
</dbReference>
<dbReference type="eggNOG" id="COG3703">
    <property type="taxonomic scope" value="Bacteria"/>
</dbReference>
<evidence type="ECO:0000313" key="4">
    <source>
        <dbReference type="Proteomes" id="UP000017819"/>
    </source>
</evidence>
<dbReference type="PANTHER" id="PTHR12192:SF2">
    <property type="entry name" value="GLUTATHIONE-SPECIFIC GAMMA-GLUTAMYLCYCLOTRANSFERASE 2"/>
    <property type="match status" value="1"/>
</dbReference>
<dbReference type="GO" id="GO:0005737">
    <property type="term" value="C:cytoplasm"/>
    <property type="evidence" value="ECO:0007669"/>
    <property type="project" value="TreeGrafter"/>
</dbReference>
<dbReference type="GO" id="GO:0061928">
    <property type="term" value="F:glutathione specific gamma-glutamylcyclotransferase activity"/>
    <property type="evidence" value="ECO:0007669"/>
    <property type="project" value="UniProtKB-EC"/>
</dbReference>
<accession>V4RMB4</accession>
<keyword evidence="2" id="KW-0456">Lyase</keyword>
<comment type="caution">
    <text evidence="3">The sequence shown here is derived from an EMBL/GenBank/DDBJ whole genome shotgun (WGS) entry which is preliminary data.</text>
</comment>
<gene>
    <name evidence="3" type="ORF">N177_0904</name>
</gene>
<dbReference type="CDD" id="cd06661">
    <property type="entry name" value="GGCT_like"/>
    <property type="match status" value="1"/>
</dbReference>
<dbReference type="Proteomes" id="UP000017819">
    <property type="component" value="Unassembled WGS sequence"/>
</dbReference>
<name>V4RMB4_9HYPH</name>
<organism evidence="3 4">
    <name type="scientific">Lutibaculum baratangense AMV1</name>
    <dbReference type="NCBI Taxonomy" id="631454"/>
    <lineage>
        <taxon>Bacteria</taxon>
        <taxon>Pseudomonadati</taxon>
        <taxon>Pseudomonadota</taxon>
        <taxon>Alphaproteobacteria</taxon>
        <taxon>Hyphomicrobiales</taxon>
        <taxon>Tepidamorphaceae</taxon>
        <taxon>Lutibaculum</taxon>
    </lineage>
</organism>
<dbReference type="EMBL" id="AWXZ01000015">
    <property type="protein sequence ID" value="ESR26404.1"/>
    <property type="molecule type" value="Genomic_DNA"/>
</dbReference>
<dbReference type="STRING" id="631454.N177_0904"/>
<evidence type="ECO:0000313" key="3">
    <source>
        <dbReference type="EMBL" id="ESR26404.1"/>
    </source>
</evidence>
<protein>
    <recommendedName>
        <fullName evidence="1">glutathione-specific gamma-glutamylcyclotransferase</fullName>
        <ecNumber evidence="1">4.3.2.7</ecNumber>
    </recommendedName>
</protein>
<dbReference type="SUPFAM" id="SSF110857">
    <property type="entry name" value="Gamma-glutamyl cyclotransferase-like"/>
    <property type="match status" value="1"/>
</dbReference>
<dbReference type="GO" id="GO:0006751">
    <property type="term" value="P:glutathione catabolic process"/>
    <property type="evidence" value="ECO:0007669"/>
    <property type="project" value="InterPro"/>
</dbReference>
<dbReference type="InterPro" id="IPR006840">
    <property type="entry name" value="ChaC"/>
</dbReference>
<keyword evidence="4" id="KW-1185">Reference proteome</keyword>
<reference evidence="3 4" key="1">
    <citation type="journal article" date="2014" name="Genome Announc.">
        <title>Draft Genome Sequence of Lutibaculum baratangense Strain AMV1T, Isolated from a Mud Volcano in Andamans, India.</title>
        <authorList>
            <person name="Singh A."/>
            <person name="Sreenivas A."/>
            <person name="Sathyanarayana Reddy G."/>
            <person name="Pinnaka A.K."/>
            <person name="Shivaji S."/>
        </authorList>
    </citation>
    <scope>NUCLEOTIDE SEQUENCE [LARGE SCALE GENOMIC DNA]</scope>
    <source>
        <strain evidence="3 4">AMV1</strain>
    </source>
</reference>
<dbReference type="EC" id="4.3.2.7" evidence="1"/>